<organism evidence="9 10">
    <name type="scientific">Ectocarpus siliculosus</name>
    <name type="common">Brown alga</name>
    <name type="synonym">Conferva siliculosa</name>
    <dbReference type="NCBI Taxonomy" id="2880"/>
    <lineage>
        <taxon>Eukaryota</taxon>
        <taxon>Sar</taxon>
        <taxon>Stramenopiles</taxon>
        <taxon>Ochrophyta</taxon>
        <taxon>PX clade</taxon>
        <taxon>Phaeophyceae</taxon>
        <taxon>Ectocarpales</taxon>
        <taxon>Ectocarpaceae</taxon>
        <taxon>Ectocarpus</taxon>
    </lineage>
</organism>
<dbReference type="SMART" id="SM00717">
    <property type="entry name" value="SANT"/>
    <property type="match status" value="1"/>
</dbReference>
<keyword evidence="1" id="KW-0805">Transcription regulation</keyword>
<feature type="domain" description="HTH myb-type" evidence="8">
    <location>
        <begin position="48"/>
        <end position="98"/>
    </location>
</feature>
<reference evidence="9 10" key="1">
    <citation type="journal article" date="2010" name="Nature">
        <title>The Ectocarpus genome and the independent evolution of multicellularity in brown algae.</title>
        <authorList>
            <person name="Cock J.M."/>
            <person name="Sterck L."/>
            <person name="Rouze P."/>
            <person name="Scornet D."/>
            <person name="Allen A.E."/>
            <person name="Amoutzias G."/>
            <person name="Anthouard V."/>
            <person name="Artiguenave F."/>
            <person name="Aury J.M."/>
            <person name="Badger J.H."/>
            <person name="Beszteri B."/>
            <person name="Billiau K."/>
            <person name="Bonnet E."/>
            <person name="Bothwell J.H."/>
            <person name="Bowler C."/>
            <person name="Boyen C."/>
            <person name="Brownlee C."/>
            <person name="Carrano C.J."/>
            <person name="Charrier B."/>
            <person name="Cho G.Y."/>
            <person name="Coelho S.M."/>
            <person name="Collen J."/>
            <person name="Corre E."/>
            <person name="Da Silva C."/>
            <person name="Delage L."/>
            <person name="Delaroque N."/>
            <person name="Dittami S.M."/>
            <person name="Doulbeau S."/>
            <person name="Elias M."/>
            <person name="Farnham G."/>
            <person name="Gachon C.M."/>
            <person name="Gschloessl B."/>
            <person name="Heesch S."/>
            <person name="Jabbari K."/>
            <person name="Jubin C."/>
            <person name="Kawai H."/>
            <person name="Kimura K."/>
            <person name="Kloareg B."/>
            <person name="Kupper F.C."/>
            <person name="Lang D."/>
            <person name="Le Bail A."/>
            <person name="Leblanc C."/>
            <person name="Lerouge P."/>
            <person name="Lohr M."/>
            <person name="Lopez P.J."/>
            <person name="Martens C."/>
            <person name="Maumus F."/>
            <person name="Michel G."/>
            <person name="Miranda-Saavedra D."/>
            <person name="Morales J."/>
            <person name="Moreau H."/>
            <person name="Motomura T."/>
            <person name="Nagasato C."/>
            <person name="Napoli C.A."/>
            <person name="Nelson D.R."/>
            <person name="Nyvall-Collen P."/>
            <person name="Peters A.F."/>
            <person name="Pommier C."/>
            <person name="Potin P."/>
            <person name="Poulain J."/>
            <person name="Quesneville H."/>
            <person name="Read B."/>
            <person name="Rensing S.A."/>
            <person name="Ritter A."/>
            <person name="Rousvoal S."/>
            <person name="Samanta M."/>
            <person name="Samson G."/>
            <person name="Schroeder D.C."/>
            <person name="Segurens B."/>
            <person name="Strittmatter M."/>
            <person name="Tonon T."/>
            <person name="Tregear J.W."/>
            <person name="Valentin K."/>
            <person name="von Dassow P."/>
            <person name="Yamagishi T."/>
            <person name="Van de Peer Y."/>
            <person name="Wincker P."/>
        </authorList>
    </citation>
    <scope>NUCLEOTIDE SEQUENCE [LARGE SCALE GENOMIC DNA]</scope>
    <source>
        <strain evidence="10">Ec32 / CCAP1310/4</strain>
    </source>
</reference>
<name>D7G4J2_ECTSI</name>
<dbReference type="AlphaFoldDB" id="D7G4J2"/>
<protein>
    <submittedName>
        <fullName evidence="9">Uncharacterized protein</fullName>
    </submittedName>
</protein>
<dbReference type="PROSITE" id="PS51293">
    <property type="entry name" value="SANT"/>
    <property type="match status" value="1"/>
</dbReference>
<keyword evidence="2" id="KW-0238">DNA-binding</keyword>
<dbReference type="InParanoid" id="D7G4J2"/>
<proteinExistence type="predicted"/>
<dbReference type="OrthoDB" id="10580481at2759"/>
<evidence type="ECO:0000256" key="5">
    <source>
        <dbReference type="SAM" id="MobiDB-lite"/>
    </source>
</evidence>
<evidence type="ECO:0000256" key="1">
    <source>
        <dbReference type="ARBA" id="ARBA00023015"/>
    </source>
</evidence>
<dbReference type="Gene3D" id="1.10.10.60">
    <property type="entry name" value="Homeodomain-like"/>
    <property type="match status" value="1"/>
</dbReference>
<dbReference type="SUPFAM" id="SSF46689">
    <property type="entry name" value="Homeodomain-like"/>
    <property type="match status" value="1"/>
</dbReference>
<keyword evidence="10" id="KW-1185">Reference proteome</keyword>
<feature type="region of interest" description="Disordered" evidence="5">
    <location>
        <begin position="218"/>
        <end position="247"/>
    </location>
</feature>
<dbReference type="PROSITE" id="PS50090">
    <property type="entry name" value="MYB_LIKE"/>
    <property type="match status" value="1"/>
</dbReference>
<dbReference type="InterPro" id="IPR006447">
    <property type="entry name" value="Myb_dom_plants"/>
</dbReference>
<dbReference type="Pfam" id="PF00249">
    <property type="entry name" value="Myb_DNA-binding"/>
    <property type="match status" value="1"/>
</dbReference>
<keyword evidence="3" id="KW-0804">Transcription</keyword>
<dbReference type="InterPro" id="IPR001005">
    <property type="entry name" value="SANT/Myb"/>
</dbReference>
<feature type="compositionally biased region" description="Gly residues" evidence="5">
    <location>
        <begin position="158"/>
        <end position="170"/>
    </location>
</feature>
<evidence type="ECO:0000259" key="7">
    <source>
        <dbReference type="PROSITE" id="PS51293"/>
    </source>
</evidence>
<dbReference type="InterPro" id="IPR009057">
    <property type="entry name" value="Homeodomain-like_sf"/>
</dbReference>
<dbReference type="Proteomes" id="UP000002630">
    <property type="component" value="Unassembled WGS sequence"/>
</dbReference>
<accession>D7G4J2</accession>
<dbReference type="eggNOG" id="ENOG502SEEY">
    <property type="taxonomic scope" value="Eukaryota"/>
</dbReference>
<dbReference type="CDD" id="cd00167">
    <property type="entry name" value="SANT"/>
    <property type="match status" value="1"/>
</dbReference>
<dbReference type="InterPro" id="IPR017930">
    <property type="entry name" value="Myb_dom"/>
</dbReference>
<evidence type="ECO:0000259" key="6">
    <source>
        <dbReference type="PROSITE" id="PS50090"/>
    </source>
</evidence>
<evidence type="ECO:0000256" key="2">
    <source>
        <dbReference type="ARBA" id="ARBA00023125"/>
    </source>
</evidence>
<feature type="region of interest" description="Disordered" evidence="5">
    <location>
        <begin position="81"/>
        <end position="181"/>
    </location>
</feature>
<dbReference type="PANTHER" id="PTHR12802">
    <property type="entry name" value="SWI/SNF COMPLEX-RELATED"/>
    <property type="match status" value="1"/>
</dbReference>
<feature type="compositionally biased region" description="Basic residues" evidence="5">
    <location>
        <begin position="122"/>
        <end position="133"/>
    </location>
</feature>
<feature type="domain" description="Myb-like" evidence="6">
    <location>
        <begin position="44"/>
        <end position="94"/>
    </location>
</feature>
<evidence type="ECO:0000256" key="4">
    <source>
        <dbReference type="ARBA" id="ARBA00023242"/>
    </source>
</evidence>
<evidence type="ECO:0000313" key="9">
    <source>
        <dbReference type="EMBL" id="CBJ48895.1"/>
    </source>
</evidence>
<evidence type="ECO:0000256" key="3">
    <source>
        <dbReference type="ARBA" id="ARBA00023163"/>
    </source>
</evidence>
<dbReference type="InterPro" id="IPR017884">
    <property type="entry name" value="SANT_dom"/>
</dbReference>
<dbReference type="PROSITE" id="PS51294">
    <property type="entry name" value="HTH_MYB"/>
    <property type="match status" value="1"/>
</dbReference>
<keyword evidence="4" id="KW-0539">Nucleus</keyword>
<dbReference type="EMBL" id="FN649760">
    <property type="protein sequence ID" value="CBJ48895.1"/>
    <property type="molecule type" value="Genomic_DNA"/>
</dbReference>
<feature type="domain" description="SANT" evidence="7">
    <location>
        <begin position="47"/>
        <end position="98"/>
    </location>
</feature>
<gene>
    <name evidence="9" type="ORF">Esi_0057_0066</name>
</gene>
<dbReference type="GO" id="GO:0003677">
    <property type="term" value="F:DNA binding"/>
    <property type="evidence" value="ECO:0007669"/>
    <property type="project" value="UniProtKB-KW"/>
</dbReference>
<evidence type="ECO:0000259" key="8">
    <source>
        <dbReference type="PROSITE" id="PS51294"/>
    </source>
</evidence>
<evidence type="ECO:0000313" key="10">
    <source>
        <dbReference type="Proteomes" id="UP000002630"/>
    </source>
</evidence>
<dbReference type="NCBIfam" id="TIGR01557">
    <property type="entry name" value="myb_SHAQKYF"/>
    <property type="match status" value="1"/>
</dbReference>
<dbReference type="STRING" id="2880.D7G4J2"/>
<feature type="compositionally biased region" description="Basic and acidic residues" evidence="5">
    <location>
        <begin position="91"/>
        <end position="105"/>
    </location>
</feature>
<sequence>MLTVPPASLLPTWHGREPTIYACLLGEFSNSNSFSLTAVAKNRRTAMVKGRWTSQEHADFLVGLEKYGKDWKAIADVVKTRTTVQTRTHHQKYEKQVKRGRKFPEEPYEDDDDGGGGGSGRSGRKPPRTKAIRPSRAGILISPTPVTVRGKRLLTPHAGGGNGNGGGGSRGRPRSTRAAAAKAKAEADAAKAMAEASAARVIEAEARAAEAVAATAAAETAAPGRVGEEDAGEGSSDAEWTAGTEYRPEKRVKTGHLSADCDAAAGTSCDYGRQLFSFPSSITAPGTATPPTVAEVPPSPRKEAALTKSVWSSFGNLAAQGQPATSGEVGMEEEVGSYFGDRELSGGASAMPVKAVTEASAGGGSGFTSWGSYVCDCCSRRAENSPH</sequence>